<protein>
    <submittedName>
        <fullName evidence="15">TonB-dependent receptor</fullName>
    </submittedName>
</protein>
<sequence>MRNAMRWGLAVSLWLVAAAAWAQEGGTIRGTVYVGGNEPLPEAQVAVVGTVLSATTNADGKFELNNVPAAKHELKISFPGYKDFTQQVEVIAGKTTSLEADLQLDEQFGEEIVVTGSKFGEKRLESPVTVESVSSKTLQMTGGTSYMAALSSVKGIDYADTGLNEKRVSTRGFNTQFNSRMITMVDGRLAQLPGNGLPLNAQLPTPNIDVKSVEAVIGPASALYGANAHAGVINVLTKTPWDESGASVVLRGGSQQLVDVSGRVAGTAKQDFGYKINGQFVRGRDFSPDRNLPTHYYGAASKPLVFEGDMIENYDVLSAKAEAYAYLRRGDWNFKAGYGFSLTDGMSLTNSGRNQLRGWQVHQQTISASHPNWFVQVSRTYSNAGGTYQMDRLASVVQNNGGAPEDVSSLDEIKEQIKFVDQSQLIDSEVQYQNAFGGLKLITGVQLRYYNPSSKGTYLADVDGKTLNATEFGGYLQGDYSLLRDRLRLVAAARVDTHSNYSAQFSPKAAVVYSPERNQHVRLGYNRAFKSPTILENYLLISNTLVGNRTGFIIKDAEGNVVSEIAPLVPESVDSVEVGYKATFADRLLVDVVAYHSWYRNFISALTSRANPANGTFAFFPDGTPVAAGTPVEGTLSTYANFGRSRVAGTDVGLEYQLNPNVTLSGSASYMKLIKFSTGSSGQPALLLNVPDLKFKATVTVQNLWVQNSFVRVFGRYQDAFEFRSGRWDSALLVQEGKVPARFVADVSAGYTFSNGLAVSANVLNVLNDHGVDQLGSPPGGIMGFAQLSYKYEGLAY</sequence>
<dbReference type="Pfam" id="PF00593">
    <property type="entry name" value="TonB_dep_Rec_b-barrel"/>
    <property type="match status" value="1"/>
</dbReference>
<dbReference type="RefSeq" id="WP_169787096.1">
    <property type="nucleotide sequence ID" value="NZ_JMCB01000010.1"/>
</dbReference>
<dbReference type="InterPro" id="IPR036942">
    <property type="entry name" value="Beta-barrel_TonB_sf"/>
</dbReference>
<evidence type="ECO:0000256" key="12">
    <source>
        <dbReference type="SAM" id="SignalP"/>
    </source>
</evidence>
<dbReference type="InterPro" id="IPR037066">
    <property type="entry name" value="Plug_dom_sf"/>
</dbReference>
<comment type="similarity">
    <text evidence="10 11">Belongs to the TonB-dependent receptor family.</text>
</comment>
<dbReference type="STRING" id="394096.DB31_0908"/>
<evidence type="ECO:0000256" key="1">
    <source>
        <dbReference type="ARBA" id="ARBA00004571"/>
    </source>
</evidence>
<dbReference type="GO" id="GO:0030246">
    <property type="term" value="F:carbohydrate binding"/>
    <property type="evidence" value="ECO:0007669"/>
    <property type="project" value="InterPro"/>
</dbReference>
<dbReference type="AlphaFoldDB" id="A0A085WFH2"/>
<dbReference type="Proteomes" id="UP000028725">
    <property type="component" value="Unassembled WGS sequence"/>
</dbReference>
<dbReference type="PANTHER" id="PTHR30069">
    <property type="entry name" value="TONB-DEPENDENT OUTER MEMBRANE RECEPTOR"/>
    <property type="match status" value="1"/>
</dbReference>
<dbReference type="InterPro" id="IPR012910">
    <property type="entry name" value="Plug_dom"/>
</dbReference>
<keyword evidence="6 11" id="KW-0798">TonB box</keyword>
<evidence type="ECO:0000256" key="3">
    <source>
        <dbReference type="ARBA" id="ARBA00022452"/>
    </source>
</evidence>
<dbReference type="GO" id="GO:0044718">
    <property type="term" value="P:siderophore transmembrane transport"/>
    <property type="evidence" value="ECO:0007669"/>
    <property type="project" value="TreeGrafter"/>
</dbReference>
<dbReference type="InterPro" id="IPR039426">
    <property type="entry name" value="TonB-dep_rcpt-like"/>
</dbReference>
<accession>A0A085WFH2</accession>
<evidence type="ECO:0000256" key="4">
    <source>
        <dbReference type="ARBA" id="ARBA00022692"/>
    </source>
</evidence>
<evidence type="ECO:0000259" key="14">
    <source>
        <dbReference type="Pfam" id="PF07715"/>
    </source>
</evidence>
<keyword evidence="16" id="KW-1185">Reference proteome</keyword>
<evidence type="ECO:0000256" key="10">
    <source>
        <dbReference type="PROSITE-ProRule" id="PRU01360"/>
    </source>
</evidence>
<dbReference type="EMBL" id="JMCB01000010">
    <property type="protein sequence ID" value="KFE66435.1"/>
    <property type="molecule type" value="Genomic_DNA"/>
</dbReference>
<name>A0A085WFH2_9BACT</name>
<dbReference type="Pfam" id="PF13620">
    <property type="entry name" value="CarboxypepD_reg"/>
    <property type="match status" value="1"/>
</dbReference>
<gene>
    <name evidence="15" type="ORF">DB31_0908</name>
</gene>
<keyword evidence="2 10" id="KW-0813">Transport</keyword>
<feature type="domain" description="TonB-dependent receptor-like beta-barrel" evidence="13">
    <location>
        <begin position="323"/>
        <end position="766"/>
    </location>
</feature>
<proteinExistence type="inferred from homology"/>
<keyword evidence="3 10" id="KW-1134">Transmembrane beta strand</keyword>
<dbReference type="PROSITE" id="PS52016">
    <property type="entry name" value="TONB_DEPENDENT_REC_3"/>
    <property type="match status" value="1"/>
</dbReference>
<dbReference type="GO" id="GO:0015344">
    <property type="term" value="F:siderophore uptake transmembrane transporter activity"/>
    <property type="evidence" value="ECO:0007669"/>
    <property type="project" value="TreeGrafter"/>
</dbReference>
<feature type="chain" id="PRO_5001799708" evidence="12">
    <location>
        <begin position="23"/>
        <end position="797"/>
    </location>
</feature>
<evidence type="ECO:0000256" key="7">
    <source>
        <dbReference type="ARBA" id="ARBA00023136"/>
    </source>
</evidence>
<feature type="domain" description="TonB-dependent receptor plug" evidence="14">
    <location>
        <begin position="124"/>
        <end position="232"/>
    </location>
</feature>
<evidence type="ECO:0000256" key="2">
    <source>
        <dbReference type="ARBA" id="ARBA00022448"/>
    </source>
</evidence>
<evidence type="ECO:0000313" key="16">
    <source>
        <dbReference type="Proteomes" id="UP000028725"/>
    </source>
</evidence>
<dbReference type="Gene3D" id="2.170.130.10">
    <property type="entry name" value="TonB-dependent receptor, plug domain"/>
    <property type="match status" value="1"/>
</dbReference>
<dbReference type="InterPro" id="IPR000531">
    <property type="entry name" value="Beta-barrel_TonB"/>
</dbReference>
<dbReference type="Gene3D" id="2.40.170.20">
    <property type="entry name" value="TonB-dependent receptor, beta-barrel domain"/>
    <property type="match status" value="1"/>
</dbReference>
<evidence type="ECO:0000256" key="9">
    <source>
        <dbReference type="ARBA" id="ARBA00023237"/>
    </source>
</evidence>
<keyword evidence="8 15" id="KW-0675">Receptor</keyword>
<dbReference type="SUPFAM" id="SSF56935">
    <property type="entry name" value="Porins"/>
    <property type="match status" value="1"/>
</dbReference>
<dbReference type="Pfam" id="PF07715">
    <property type="entry name" value="Plug"/>
    <property type="match status" value="1"/>
</dbReference>
<evidence type="ECO:0000256" key="5">
    <source>
        <dbReference type="ARBA" id="ARBA00022729"/>
    </source>
</evidence>
<comment type="subcellular location">
    <subcellularLocation>
        <location evidence="1 10">Cell outer membrane</location>
        <topology evidence="1 10">Multi-pass membrane protein</topology>
    </subcellularLocation>
</comment>
<dbReference type="InterPro" id="IPR013784">
    <property type="entry name" value="Carb-bd-like_fold"/>
</dbReference>
<comment type="caution">
    <text evidence="15">The sequence shown here is derived from an EMBL/GenBank/DDBJ whole genome shotgun (WGS) entry which is preliminary data.</text>
</comment>
<dbReference type="Gene3D" id="2.60.40.1120">
    <property type="entry name" value="Carboxypeptidase-like, regulatory domain"/>
    <property type="match status" value="1"/>
</dbReference>
<keyword evidence="5 12" id="KW-0732">Signal</keyword>
<evidence type="ECO:0000256" key="8">
    <source>
        <dbReference type="ARBA" id="ARBA00023170"/>
    </source>
</evidence>
<organism evidence="15 16">
    <name type="scientific">Hyalangium minutum</name>
    <dbReference type="NCBI Taxonomy" id="394096"/>
    <lineage>
        <taxon>Bacteria</taxon>
        <taxon>Pseudomonadati</taxon>
        <taxon>Myxococcota</taxon>
        <taxon>Myxococcia</taxon>
        <taxon>Myxococcales</taxon>
        <taxon>Cystobacterineae</taxon>
        <taxon>Archangiaceae</taxon>
        <taxon>Hyalangium</taxon>
    </lineage>
</organism>
<keyword evidence="4 10" id="KW-0812">Transmembrane</keyword>
<evidence type="ECO:0000256" key="11">
    <source>
        <dbReference type="RuleBase" id="RU003357"/>
    </source>
</evidence>
<keyword evidence="9 10" id="KW-0998">Cell outer membrane</keyword>
<evidence type="ECO:0000313" key="15">
    <source>
        <dbReference type="EMBL" id="KFE66435.1"/>
    </source>
</evidence>
<evidence type="ECO:0000256" key="6">
    <source>
        <dbReference type="ARBA" id="ARBA00023077"/>
    </source>
</evidence>
<evidence type="ECO:0000259" key="13">
    <source>
        <dbReference type="Pfam" id="PF00593"/>
    </source>
</evidence>
<feature type="signal peptide" evidence="12">
    <location>
        <begin position="1"/>
        <end position="22"/>
    </location>
</feature>
<keyword evidence="7 10" id="KW-0472">Membrane</keyword>
<dbReference type="SUPFAM" id="SSF49452">
    <property type="entry name" value="Starch-binding domain-like"/>
    <property type="match status" value="1"/>
</dbReference>
<dbReference type="PANTHER" id="PTHR30069:SF29">
    <property type="entry name" value="HEMOGLOBIN AND HEMOGLOBIN-HAPTOGLOBIN-BINDING PROTEIN 1-RELATED"/>
    <property type="match status" value="1"/>
</dbReference>
<dbReference type="GO" id="GO:0009279">
    <property type="term" value="C:cell outer membrane"/>
    <property type="evidence" value="ECO:0007669"/>
    <property type="project" value="UniProtKB-SubCell"/>
</dbReference>
<reference evidence="15 16" key="1">
    <citation type="submission" date="2014-04" db="EMBL/GenBank/DDBJ databases">
        <title>Genome assembly of Hyalangium minutum DSM 14724.</title>
        <authorList>
            <person name="Sharma G."/>
            <person name="Subramanian S."/>
        </authorList>
    </citation>
    <scope>NUCLEOTIDE SEQUENCE [LARGE SCALE GENOMIC DNA]</scope>
    <source>
        <strain evidence="15 16">DSM 14724</strain>
    </source>
</reference>